<dbReference type="EMBL" id="BMQG01000027">
    <property type="protein sequence ID" value="GGM58885.1"/>
    <property type="molecule type" value="Genomic_DNA"/>
</dbReference>
<dbReference type="Gene3D" id="1.20.120.450">
    <property type="entry name" value="dinb family like domain"/>
    <property type="match status" value="1"/>
</dbReference>
<feature type="region of interest" description="Disordered" evidence="1">
    <location>
        <begin position="184"/>
        <end position="207"/>
    </location>
</feature>
<gene>
    <name evidence="2" type="ORF">GCM10008956_38030</name>
</gene>
<evidence type="ECO:0000313" key="2">
    <source>
        <dbReference type="EMBL" id="GGM58885.1"/>
    </source>
</evidence>
<proteinExistence type="predicted"/>
<dbReference type="AlphaFoldDB" id="A0A8H9LD77"/>
<protein>
    <submittedName>
        <fullName evidence="2">DNA-binding protein</fullName>
    </submittedName>
</protein>
<dbReference type="InterPro" id="IPR034660">
    <property type="entry name" value="DinB/YfiT-like"/>
</dbReference>
<sequence length="207" mass="22335">MSQRRPSPAVPALITVATVGVAAGAAYLARTRQREIKGAVVSRVLERPAGRSSYQELAHSLETSGTHLTGRAARAADTHANRETLAHIIGIERWGQHRLGAALGKHPDQTAPYHEHRPPQDTTLPELQALITSTRAASVDLARRLHTRPPSDDLTIAHNSLGPLTAKAWLRYLIHHADLESRKLRGAPTPQTGGMNAAQTQPSATKL</sequence>
<feature type="compositionally biased region" description="Polar residues" evidence="1">
    <location>
        <begin position="189"/>
        <end position="207"/>
    </location>
</feature>
<evidence type="ECO:0000256" key="1">
    <source>
        <dbReference type="SAM" id="MobiDB-lite"/>
    </source>
</evidence>
<dbReference type="Proteomes" id="UP000600547">
    <property type="component" value="Unassembled WGS sequence"/>
</dbReference>
<dbReference type="RefSeq" id="WP_229781349.1">
    <property type="nucleotide sequence ID" value="NZ_BMQG01000027.1"/>
</dbReference>
<accession>A0A8H9LD77</accession>
<keyword evidence="2" id="KW-0238">DNA-binding</keyword>
<keyword evidence="3" id="KW-1185">Reference proteome</keyword>
<comment type="caution">
    <text evidence="2">The sequence shown here is derived from an EMBL/GenBank/DDBJ whole genome shotgun (WGS) entry which is preliminary data.</text>
</comment>
<reference evidence="3" key="1">
    <citation type="journal article" date="2019" name="Int. J. Syst. Evol. Microbiol.">
        <title>The Global Catalogue of Microorganisms (GCM) 10K type strain sequencing project: providing services to taxonomists for standard genome sequencing and annotation.</title>
        <authorList>
            <consortium name="The Broad Institute Genomics Platform"/>
            <consortium name="The Broad Institute Genome Sequencing Center for Infectious Disease"/>
            <person name="Wu L."/>
            <person name="Ma J."/>
        </authorList>
    </citation>
    <scope>NUCLEOTIDE SEQUENCE [LARGE SCALE GENOMIC DNA]</scope>
    <source>
        <strain evidence="3">JCM 31047</strain>
    </source>
</reference>
<dbReference type="GO" id="GO:0003677">
    <property type="term" value="F:DNA binding"/>
    <property type="evidence" value="ECO:0007669"/>
    <property type="project" value="UniProtKB-KW"/>
</dbReference>
<evidence type="ECO:0000313" key="3">
    <source>
        <dbReference type="Proteomes" id="UP000600547"/>
    </source>
</evidence>
<name>A0A8H9LD77_9DEIO</name>
<organism evidence="2 3">
    <name type="scientific">Deinococcus arenae</name>
    <dbReference type="NCBI Taxonomy" id="1452751"/>
    <lineage>
        <taxon>Bacteria</taxon>
        <taxon>Thermotogati</taxon>
        <taxon>Deinococcota</taxon>
        <taxon>Deinococci</taxon>
        <taxon>Deinococcales</taxon>
        <taxon>Deinococcaceae</taxon>
        <taxon>Deinococcus</taxon>
    </lineage>
</organism>